<sequence>MRAAAVQRLRPARRVRGSREVPAGVRRGWSRVAGSCGLVSMIPVSGAGEPPGSHSLPVRS</sequence>
<organism evidence="1">
    <name type="scientific">Nonomuraea gerenzanensis</name>
    <dbReference type="NCBI Taxonomy" id="93944"/>
    <lineage>
        <taxon>Bacteria</taxon>
        <taxon>Bacillati</taxon>
        <taxon>Actinomycetota</taxon>
        <taxon>Actinomycetes</taxon>
        <taxon>Streptosporangiales</taxon>
        <taxon>Streptosporangiaceae</taxon>
        <taxon>Nonomuraea</taxon>
    </lineage>
</organism>
<name>A0A1M4EJI3_9ACTN</name>
<gene>
    <name evidence="1" type="ORF">BN4615_P8384</name>
</gene>
<evidence type="ECO:0000313" key="1">
    <source>
        <dbReference type="EMBL" id="SBO98868.1"/>
    </source>
</evidence>
<protein>
    <submittedName>
        <fullName evidence="1">Uncharacterized protein</fullName>
    </submittedName>
</protein>
<dbReference type="AlphaFoldDB" id="A0A1M4EJI3"/>
<reference evidence="1" key="1">
    <citation type="submission" date="2016-04" db="EMBL/GenBank/DDBJ databases">
        <authorList>
            <person name="Evans L.H."/>
            <person name="Alamgir A."/>
            <person name="Owens N."/>
            <person name="Weber N.D."/>
            <person name="Virtaneva K."/>
            <person name="Barbian K."/>
            <person name="Babar A."/>
            <person name="Rosenke K."/>
        </authorList>
    </citation>
    <scope>NUCLEOTIDE SEQUENCE</scope>
    <source>
        <strain evidence="1">Nono1</strain>
    </source>
</reference>
<proteinExistence type="predicted"/>
<accession>A0A1M4EJI3</accession>
<dbReference type="EMBL" id="LT559118">
    <property type="protein sequence ID" value="SBO98868.1"/>
    <property type="molecule type" value="Genomic_DNA"/>
</dbReference>